<dbReference type="EMBL" id="PGCI01000736">
    <property type="protein sequence ID" value="PLW18253.1"/>
    <property type="molecule type" value="Genomic_DNA"/>
</dbReference>
<evidence type="ECO:0000313" key="2">
    <source>
        <dbReference type="Proteomes" id="UP000235392"/>
    </source>
</evidence>
<sequence>MALRIFFQAINHNWRLSEDAEKIQAYETLGLVLRSKAHLITPPVHRILLRSAGIMVDELSSTSPNSPDQLHNLSLDQLASTAKSELKHPNNGLRAFGDNQPTGIPFLAFEF</sequence>
<evidence type="ECO:0000313" key="1">
    <source>
        <dbReference type="EMBL" id="PLW18253.1"/>
    </source>
</evidence>
<organism evidence="1 2">
    <name type="scientific">Puccinia coronata f. sp. avenae</name>
    <dbReference type="NCBI Taxonomy" id="200324"/>
    <lineage>
        <taxon>Eukaryota</taxon>
        <taxon>Fungi</taxon>
        <taxon>Dikarya</taxon>
        <taxon>Basidiomycota</taxon>
        <taxon>Pucciniomycotina</taxon>
        <taxon>Pucciniomycetes</taxon>
        <taxon>Pucciniales</taxon>
        <taxon>Pucciniaceae</taxon>
        <taxon>Puccinia</taxon>
    </lineage>
</organism>
<comment type="caution">
    <text evidence="1">The sequence shown here is derived from an EMBL/GenBank/DDBJ whole genome shotgun (WGS) entry which is preliminary data.</text>
</comment>
<reference evidence="1 2" key="1">
    <citation type="submission" date="2017-11" db="EMBL/GenBank/DDBJ databases">
        <title>De novo assembly and phasing of dikaryotic genomes from two isolates of Puccinia coronata f. sp. avenae, the causal agent of oat crown rust.</title>
        <authorList>
            <person name="Miller M.E."/>
            <person name="Zhang Y."/>
            <person name="Omidvar V."/>
            <person name="Sperschneider J."/>
            <person name="Schwessinger B."/>
            <person name="Raley C."/>
            <person name="Palmer J.M."/>
            <person name="Garnica D."/>
            <person name="Upadhyaya N."/>
            <person name="Rathjen J."/>
            <person name="Taylor J.M."/>
            <person name="Park R.F."/>
            <person name="Dodds P.N."/>
            <person name="Hirsch C.D."/>
            <person name="Kianian S.F."/>
            <person name="Figueroa M."/>
        </authorList>
    </citation>
    <scope>NUCLEOTIDE SEQUENCE [LARGE SCALE GENOMIC DNA]</scope>
    <source>
        <strain evidence="1">12SD80</strain>
    </source>
</reference>
<accession>A0A2N5SYE3</accession>
<gene>
    <name evidence="1" type="ORF">PCASD_16084</name>
</gene>
<dbReference type="Proteomes" id="UP000235392">
    <property type="component" value="Unassembled WGS sequence"/>
</dbReference>
<name>A0A2N5SYE3_9BASI</name>
<dbReference type="AlphaFoldDB" id="A0A2N5SYE3"/>
<protein>
    <submittedName>
        <fullName evidence="1">Uncharacterized protein</fullName>
    </submittedName>
</protein>
<proteinExistence type="predicted"/>